<keyword evidence="3 5" id="KW-0732">Signal</keyword>
<evidence type="ECO:0000256" key="1">
    <source>
        <dbReference type="ARBA" id="ARBA00011028"/>
    </source>
</evidence>
<evidence type="ECO:0000256" key="2">
    <source>
        <dbReference type="ARBA" id="ARBA00022448"/>
    </source>
</evidence>
<dbReference type="GO" id="GO:0007155">
    <property type="term" value="P:cell adhesion"/>
    <property type="evidence" value="ECO:0007669"/>
    <property type="project" value="InterPro"/>
</dbReference>
<dbReference type="GO" id="GO:0046872">
    <property type="term" value="F:metal ion binding"/>
    <property type="evidence" value="ECO:0007669"/>
    <property type="project" value="InterPro"/>
</dbReference>
<evidence type="ECO:0000256" key="4">
    <source>
        <dbReference type="RuleBase" id="RU003512"/>
    </source>
</evidence>
<evidence type="ECO:0000313" key="6">
    <source>
        <dbReference type="EMBL" id="MDO7786940.1"/>
    </source>
</evidence>
<comment type="similarity">
    <text evidence="1 4">Belongs to the bacterial solute-binding protein 9 family.</text>
</comment>
<dbReference type="PANTHER" id="PTHR42953">
    <property type="entry name" value="HIGH-AFFINITY ZINC UPTAKE SYSTEM PROTEIN ZNUA-RELATED"/>
    <property type="match status" value="1"/>
</dbReference>
<dbReference type="Gene3D" id="3.40.50.1980">
    <property type="entry name" value="Nitrogenase molybdenum iron protein domain"/>
    <property type="match status" value="2"/>
</dbReference>
<proteinExistence type="inferred from homology"/>
<comment type="caution">
    <text evidence="6">The sequence shown here is derived from an EMBL/GenBank/DDBJ whole genome shotgun (WGS) entry which is preliminary data.</text>
</comment>
<dbReference type="RefSeq" id="WP_304542054.1">
    <property type="nucleotide sequence ID" value="NZ_JARPTC010000009.1"/>
</dbReference>
<dbReference type="AlphaFoldDB" id="A0AAW7ZCH2"/>
<dbReference type="PRINTS" id="PR00690">
    <property type="entry name" value="ADHESNFAMILY"/>
</dbReference>
<keyword evidence="2 4" id="KW-0813">Transport</keyword>
<dbReference type="SUPFAM" id="SSF53807">
    <property type="entry name" value="Helical backbone' metal receptor"/>
    <property type="match status" value="1"/>
</dbReference>
<gene>
    <name evidence="6" type="ORF">P6N53_06855</name>
</gene>
<dbReference type="GO" id="GO:0030001">
    <property type="term" value="P:metal ion transport"/>
    <property type="evidence" value="ECO:0007669"/>
    <property type="project" value="InterPro"/>
</dbReference>
<evidence type="ECO:0000256" key="5">
    <source>
        <dbReference type="SAM" id="SignalP"/>
    </source>
</evidence>
<accession>A0AAW7ZCH2</accession>
<dbReference type="Pfam" id="PF01297">
    <property type="entry name" value="ZnuA"/>
    <property type="match status" value="1"/>
</dbReference>
<feature type="signal peptide" evidence="5">
    <location>
        <begin position="1"/>
        <end position="21"/>
    </location>
</feature>
<keyword evidence="7" id="KW-1185">Reference proteome</keyword>
<reference evidence="6" key="1">
    <citation type="journal article" date="2023" name="J. Hazard. Mater.">
        <title>Anaerobic biodegradation of pyrene and benzo[a]pyrene by a new sulfate-reducing Desulforamulus aquiferis strain DSA.</title>
        <authorList>
            <person name="Zhang Z."/>
            <person name="Sun J."/>
            <person name="Gong X."/>
            <person name="Wang C."/>
            <person name="Wang H."/>
        </authorList>
    </citation>
    <scope>NUCLEOTIDE SEQUENCE</scope>
    <source>
        <strain evidence="6">DSA</strain>
    </source>
</reference>
<dbReference type="InterPro" id="IPR006127">
    <property type="entry name" value="ZnuA-like"/>
</dbReference>
<name>A0AAW7ZCH2_9FIRM</name>
<evidence type="ECO:0000256" key="3">
    <source>
        <dbReference type="ARBA" id="ARBA00022729"/>
    </source>
</evidence>
<dbReference type="PROSITE" id="PS51257">
    <property type="entry name" value="PROKAR_LIPOPROTEIN"/>
    <property type="match status" value="1"/>
</dbReference>
<sequence>MKKIALLLALALALSIIFVGCTSKVKDTSAAMDRIVVYTSIYPLYDFTGKVGGNRIALKNIIPPGGEPHGWEPAPRDIARMSGADVLILCGAGMETWASRVFDNLDNSKTIVVDSSLNVNLIKQSPEHGHDHNTYSDPHIWLDPLNAQIMVDNITAALVQADDANKAFYQQNALSFKKELEKLHLEYKDNLANTRIKEFITSHEAFGYLAKRYGLNQVAIRGVSPELEPSPAVMARIINIAREKEIKHIFFEGLVSPKVAEALAREVGAETLLLDPLDGMTETEIKAGQDYLYGMRENLQNLKKALN</sequence>
<dbReference type="CDD" id="cd01017">
    <property type="entry name" value="AdcA"/>
    <property type="match status" value="1"/>
</dbReference>
<reference evidence="6" key="2">
    <citation type="submission" date="2023-03" db="EMBL/GenBank/DDBJ databases">
        <authorList>
            <person name="Zhang Z."/>
        </authorList>
    </citation>
    <scope>NUCLEOTIDE SEQUENCE</scope>
    <source>
        <strain evidence="6">DSA</strain>
    </source>
</reference>
<protein>
    <submittedName>
        <fullName evidence="6">Metal ABC transporter substrate-binding protein</fullName>
    </submittedName>
</protein>
<dbReference type="InterPro" id="IPR006128">
    <property type="entry name" value="Lipoprotein_PsaA-like"/>
</dbReference>
<dbReference type="InterPro" id="IPR006129">
    <property type="entry name" value="AdhesinB"/>
</dbReference>
<dbReference type="PRINTS" id="PR00691">
    <property type="entry name" value="ADHESINB"/>
</dbReference>
<dbReference type="EMBL" id="JARPTC010000009">
    <property type="protein sequence ID" value="MDO7786940.1"/>
    <property type="molecule type" value="Genomic_DNA"/>
</dbReference>
<dbReference type="InterPro" id="IPR050492">
    <property type="entry name" value="Bact_metal-bind_prot9"/>
</dbReference>
<evidence type="ECO:0000313" key="7">
    <source>
        <dbReference type="Proteomes" id="UP001172911"/>
    </source>
</evidence>
<dbReference type="Proteomes" id="UP001172911">
    <property type="component" value="Unassembled WGS sequence"/>
</dbReference>
<feature type="chain" id="PRO_5043566626" evidence="5">
    <location>
        <begin position="22"/>
        <end position="307"/>
    </location>
</feature>
<organism evidence="6 7">
    <name type="scientific">Desulforamulus aquiferis</name>
    <dbReference type="NCBI Taxonomy" id="1397668"/>
    <lineage>
        <taxon>Bacteria</taxon>
        <taxon>Bacillati</taxon>
        <taxon>Bacillota</taxon>
        <taxon>Clostridia</taxon>
        <taxon>Eubacteriales</taxon>
        <taxon>Peptococcaceae</taxon>
        <taxon>Desulforamulus</taxon>
    </lineage>
</organism>
<dbReference type="PANTHER" id="PTHR42953:SF3">
    <property type="entry name" value="HIGH-AFFINITY ZINC UPTAKE SYSTEM PROTEIN ZNUA"/>
    <property type="match status" value="1"/>
</dbReference>